<sequence>MAILLQRGRLASCLLTQQYLRPKPCRPPPPQGLEKEGGSLGWGGEGVNGKTRSVVVGYLRWMNWKKLNKNWRKYWVAISDLTK</sequence>
<evidence type="ECO:0008006" key="4">
    <source>
        <dbReference type="Google" id="ProtNLM"/>
    </source>
</evidence>
<protein>
    <recommendedName>
        <fullName evidence="4">PH domain-containing protein</fullName>
    </recommendedName>
</protein>
<dbReference type="EMBL" id="MHTJ01000004">
    <property type="protein sequence ID" value="OHA58271.1"/>
    <property type="molecule type" value="Genomic_DNA"/>
</dbReference>
<evidence type="ECO:0000256" key="1">
    <source>
        <dbReference type="SAM" id="MobiDB-lite"/>
    </source>
</evidence>
<comment type="caution">
    <text evidence="2">The sequence shown here is derived from an EMBL/GenBank/DDBJ whole genome shotgun (WGS) entry which is preliminary data.</text>
</comment>
<evidence type="ECO:0000313" key="2">
    <source>
        <dbReference type="EMBL" id="OHA58271.1"/>
    </source>
</evidence>
<accession>A0A1G2QE80</accession>
<dbReference type="AlphaFoldDB" id="A0A1G2QE80"/>
<dbReference type="Proteomes" id="UP000177043">
    <property type="component" value="Unassembled WGS sequence"/>
</dbReference>
<name>A0A1G2QE80_9BACT</name>
<proteinExistence type="predicted"/>
<organism evidence="2 3">
    <name type="scientific">Candidatus Vogelbacteria bacterium RIFOXYD1_FULL_44_32</name>
    <dbReference type="NCBI Taxonomy" id="1802438"/>
    <lineage>
        <taxon>Bacteria</taxon>
        <taxon>Candidatus Vogeliibacteriota</taxon>
    </lineage>
</organism>
<reference evidence="2 3" key="1">
    <citation type="journal article" date="2016" name="Nat. Commun.">
        <title>Thousands of microbial genomes shed light on interconnected biogeochemical processes in an aquifer system.</title>
        <authorList>
            <person name="Anantharaman K."/>
            <person name="Brown C.T."/>
            <person name="Hug L.A."/>
            <person name="Sharon I."/>
            <person name="Castelle C.J."/>
            <person name="Probst A.J."/>
            <person name="Thomas B.C."/>
            <person name="Singh A."/>
            <person name="Wilkins M.J."/>
            <person name="Karaoz U."/>
            <person name="Brodie E.L."/>
            <person name="Williams K.H."/>
            <person name="Hubbard S.S."/>
            <person name="Banfield J.F."/>
        </authorList>
    </citation>
    <scope>NUCLEOTIDE SEQUENCE [LARGE SCALE GENOMIC DNA]</scope>
</reference>
<gene>
    <name evidence="2" type="ORF">A2571_03380</name>
</gene>
<feature type="region of interest" description="Disordered" evidence="1">
    <location>
        <begin position="24"/>
        <end position="46"/>
    </location>
</feature>
<evidence type="ECO:0000313" key="3">
    <source>
        <dbReference type="Proteomes" id="UP000177043"/>
    </source>
</evidence>
<dbReference type="STRING" id="1802438.A2571_03380"/>